<feature type="compositionally biased region" description="Basic residues" evidence="1">
    <location>
        <begin position="1"/>
        <end position="13"/>
    </location>
</feature>
<name>A0A8S9ZNS6_9BILA</name>
<gene>
    <name evidence="2" type="ORF">Mgra_00005747</name>
</gene>
<sequence length="284" mass="33173">MMMKRKKEKKKKKKNEEEEEEEEGKKKEKIRKNEENDEEEESWEEEEEEEDSLCSTFAEFKIGENGSILNEKGMIQSEEDDEEYETSVEEIIQLPNKNQINPTVGVQAVIRTILRNGTELARIKLNNLAVRKKNEEDLIVEELKPLNNSILLSPLESEEEFSEEEWEEEEEIELNNKGLISDKEGNEIPKMSTNFKQIDEDSISIYSDALEGPPELITLISIKNEEKEEIKFLEEFSPLPVLRREIRKPVERSLEVKLRSGGNLKGGEENEEEGIRFWKKRKIG</sequence>
<feature type="region of interest" description="Disordered" evidence="1">
    <location>
        <begin position="1"/>
        <end position="54"/>
    </location>
</feature>
<keyword evidence="2" id="KW-0808">Transferase</keyword>
<evidence type="ECO:0000256" key="1">
    <source>
        <dbReference type="SAM" id="MobiDB-lite"/>
    </source>
</evidence>
<protein>
    <submittedName>
        <fullName evidence="2">Protein kinase domain-containing protein</fullName>
    </submittedName>
</protein>
<evidence type="ECO:0000313" key="2">
    <source>
        <dbReference type="EMBL" id="KAF7634853.1"/>
    </source>
</evidence>
<keyword evidence="2" id="KW-0418">Kinase</keyword>
<feature type="compositionally biased region" description="Acidic residues" evidence="1">
    <location>
        <begin position="35"/>
        <end position="52"/>
    </location>
</feature>
<reference evidence="2" key="1">
    <citation type="journal article" date="2020" name="Ecol. Evol.">
        <title>Genome structure and content of the rice root-knot nematode (Meloidogyne graminicola).</title>
        <authorList>
            <person name="Phan N.T."/>
            <person name="Danchin E.G.J."/>
            <person name="Klopp C."/>
            <person name="Perfus-Barbeoch L."/>
            <person name="Kozlowski D.K."/>
            <person name="Koutsovoulos G.D."/>
            <person name="Lopez-Roques C."/>
            <person name="Bouchez O."/>
            <person name="Zahm M."/>
            <person name="Besnard G."/>
            <person name="Bellafiore S."/>
        </authorList>
    </citation>
    <scope>NUCLEOTIDE SEQUENCE</scope>
    <source>
        <strain evidence="2">VN-18</strain>
    </source>
</reference>
<dbReference type="EMBL" id="JABEBT010000050">
    <property type="protein sequence ID" value="KAF7634853.1"/>
    <property type="molecule type" value="Genomic_DNA"/>
</dbReference>
<accession>A0A8S9ZNS6</accession>
<dbReference type="GO" id="GO:0016301">
    <property type="term" value="F:kinase activity"/>
    <property type="evidence" value="ECO:0007669"/>
    <property type="project" value="UniProtKB-KW"/>
</dbReference>
<dbReference type="AlphaFoldDB" id="A0A8S9ZNS6"/>
<proteinExistence type="predicted"/>
<organism evidence="2 3">
    <name type="scientific">Meloidogyne graminicola</name>
    <dbReference type="NCBI Taxonomy" id="189291"/>
    <lineage>
        <taxon>Eukaryota</taxon>
        <taxon>Metazoa</taxon>
        <taxon>Ecdysozoa</taxon>
        <taxon>Nematoda</taxon>
        <taxon>Chromadorea</taxon>
        <taxon>Rhabditida</taxon>
        <taxon>Tylenchina</taxon>
        <taxon>Tylenchomorpha</taxon>
        <taxon>Tylenchoidea</taxon>
        <taxon>Meloidogynidae</taxon>
        <taxon>Meloidogyninae</taxon>
        <taxon>Meloidogyne</taxon>
    </lineage>
</organism>
<comment type="caution">
    <text evidence="2">The sequence shown here is derived from an EMBL/GenBank/DDBJ whole genome shotgun (WGS) entry which is preliminary data.</text>
</comment>
<dbReference type="Proteomes" id="UP000605970">
    <property type="component" value="Unassembled WGS sequence"/>
</dbReference>
<keyword evidence="3" id="KW-1185">Reference proteome</keyword>
<dbReference type="OrthoDB" id="10667999at2759"/>
<feature type="compositionally biased region" description="Basic and acidic residues" evidence="1">
    <location>
        <begin position="23"/>
        <end position="34"/>
    </location>
</feature>
<evidence type="ECO:0000313" key="3">
    <source>
        <dbReference type="Proteomes" id="UP000605970"/>
    </source>
</evidence>